<dbReference type="Pfam" id="PF24962">
    <property type="entry name" value="DUF7767"/>
    <property type="match status" value="1"/>
</dbReference>
<dbReference type="AlphaFoldDB" id="A0A0D1Z3V9"/>
<dbReference type="HOGENOM" id="CLU_016357_0_0_1"/>
<dbReference type="PANTHER" id="PTHR38788">
    <property type="entry name" value="CLR5 DOMAIN-CONTAINING PROTEIN"/>
    <property type="match status" value="1"/>
</dbReference>
<feature type="domain" description="Tri-helical" evidence="3">
    <location>
        <begin position="315"/>
        <end position="401"/>
    </location>
</feature>
<feature type="region of interest" description="Disordered" evidence="1">
    <location>
        <begin position="177"/>
        <end position="213"/>
    </location>
</feature>
<evidence type="ECO:0000313" key="5">
    <source>
        <dbReference type="EMBL" id="KIV81533.1"/>
    </source>
</evidence>
<evidence type="ECO:0000259" key="4">
    <source>
        <dbReference type="Pfam" id="PF24962"/>
    </source>
</evidence>
<feature type="domain" description="Tri-helical" evidence="3">
    <location>
        <begin position="219"/>
        <end position="306"/>
    </location>
</feature>
<organism evidence="5 6">
    <name type="scientific">Exophiala sideris</name>
    <dbReference type="NCBI Taxonomy" id="1016849"/>
    <lineage>
        <taxon>Eukaryota</taxon>
        <taxon>Fungi</taxon>
        <taxon>Dikarya</taxon>
        <taxon>Ascomycota</taxon>
        <taxon>Pezizomycotina</taxon>
        <taxon>Eurotiomycetes</taxon>
        <taxon>Chaetothyriomycetidae</taxon>
        <taxon>Chaetothyriales</taxon>
        <taxon>Herpotrichiellaceae</taxon>
        <taxon>Exophiala</taxon>
    </lineage>
</organism>
<reference evidence="5 6" key="1">
    <citation type="submission" date="2015-01" db="EMBL/GenBank/DDBJ databases">
        <title>The Genome Sequence of Exophiala sideris CBS121828.</title>
        <authorList>
            <consortium name="The Broad Institute Genomics Platform"/>
            <person name="Cuomo C."/>
            <person name="de Hoog S."/>
            <person name="Gorbushina A."/>
            <person name="Stielow B."/>
            <person name="Teixiera M."/>
            <person name="Abouelleil A."/>
            <person name="Chapman S.B."/>
            <person name="Priest M."/>
            <person name="Young S.K."/>
            <person name="Wortman J."/>
            <person name="Nusbaum C."/>
            <person name="Birren B."/>
        </authorList>
    </citation>
    <scope>NUCLEOTIDE SEQUENCE [LARGE SCALE GENOMIC DNA]</scope>
    <source>
        <strain evidence="5 6">CBS 121828</strain>
    </source>
</reference>
<dbReference type="Pfam" id="PF14420">
    <property type="entry name" value="Clr5"/>
    <property type="match status" value="1"/>
</dbReference>
<evidence type="ECO:0000259" key="2">
    <source>
        <dbReference type="Pfam" id="PF14420"/>
    </source>
</evidence>
<protein>
    <submittedName>
        <fullName evidence="5">Uncharacterized protein</fullName>
    </submittedName>
</protein>
<accession>A0A0D1Z3V9</accession>
<dbReference type="EMBL" id="KN846952">
    <property type="protein sequence ID" value="KIV81533.1"/>
    <property type="molecule type" value="Genomic_DNA"/>
</dbReference>
<dbReference type="InterPro" id="IPR025676">
    <property type="entry name" value="Clr5_dom"/>
</dbReference>
<evidence type="ECO:0000259" key="3">
    <source>
        <dbReference type="Pfam" id="PF24465"/>
    </source>
</evidence>
<feature type="compositionally biased region" description="Basic residues" evidence="1">
    <location>
        <begin position="186"/>
        <end position="195"/>
    </location>
</feature>
<proteinExistence type="predicted"/>
<name>A0A0D1Z3V9_9EURO</name>
<evidence type="ECO:0000313" key="6">
    <source>
        <dbReference type="Proteomes" id="UP000053599"/>
    </source>
</evidence>
<dbReference type="STRING" id="1016849.A0A0D1Z3V9"/>
<dbReference type="InterPro" id="IPR057940">
    <property type="entry name" value="Tri-helical_dom"/>
</dbReference>
<sequence>MVYNWDPHKDVCYKLYIEERKSLEEIMQYMRDTLNFAPSKRAFQTQFKRWDFPSKRKPAHRNEDLVDRVRELWEANYSQRNMLAVLHEEGHDIKERELMRLRAKHRWLMRIPNGAKQTPADEEEASLEAQLIAATQDDTTLDESAQPIQSTPTTRPVSADEPPEDFVQQQKERLEQLKAVSDDRLKHKKRRRRTKGYAGLPADPPGPPRFPSETTLEESREILALNVKQYRAIRDQFQSICEEEQILQKTVAGADKWQTVKNRLVSENNLLQDVFSKDTGDAEATQKKELALDVICTDVTKRLRTMGRRLTILESKNVLAINPEQGRQIRGRFYDILMSTHYTSKIEMGPEKWQELKDGLIASEPLLQQILAPGEEDPQHEKKKSALELICRDVMKRVRDDRAKKKGTFRKSLPQTEIQPEDQADESTFNGAYAPSLPANPFSEIAAAAQNAGADYSDLQIDPNLLQVADDLGSPQASTMTPVYIRPHPKSTLYNNTKMWLGSLSSRSVGELHAMLANKYPNAKPARIDGIEKDTSGEISYLIEEDEELDAYLDHVQGRKATFVVLLLAKA</sequence>
<feature type="domain" description="Clr5" evidence="2">
    <location>
        <begin position="1"/>
        <end position="53"/>
    </location>
</feature>
<dbReference type="InterPro" id="IPR056669">
    <property type="entry name" value="DUF7767"/>
</dbReference>
<evidence type="ECO:0000256" key="1">
    <source>
        <dbReference type="SAM" id="MobiDB-lite"/>
    </source>
</evidence>
<dbReference type="Pfam" id="PF24465">
    <property type="entry name" value="Tri-helical"/>
    <property type="match status" value="2"/>
</dbReference>
<feature type="domain" description="DUF7767" evidence="4">
    <location>
        <begin position="478"/>
        <end position="568"/>
    </location>
</feature>
<feature type="region of interest" description="Disordered" evidence="1">
    <location>
        <begin position="403"/>
        <end position="430"/>
    </location>
</feature>
<dbReference type="PANTHER" id="PTHR38788:SF5">
    <property type="entry name" value="CLR5 DOMAIN-CONTAINING PROTEIN"/>
    <property type="match status" value="1"/>
</dbReference>
<feature type="region of interest" description="Disordered" evidence="1">
    <location>
        <begin position="137"/>
        <end position="165"/>
    </location>
</feature>
<gene>
    <name evidence="5" type="ORF">PV11_03711</name>
</gene>
<dbReference type="Proteomes" id="UP000053599">
    <property type="component" value="Unassembled WGS sequence"/>
</dbReference>
<dbReference type="OrthoDB" id="4115389at2759"/>
<feature type="compositionally biased region" description="Polar residues" evidence="1">
    <location>
        <begin position="137"/>
        <end position="156"/>
    </location>
</feature>